<dbReference type="RefSeq" id="XP_002673183.1">
    <property type="nucleotide sequence ID" value="XM_002673137.1"/>
</dbReference>
<reference evidence="2 3" key="1">
    <citation type="journal article" date="2010" name="Cell">
        <title>The genome of Naegleria gruberi illuminates early eukaryotic versatility.</title>
        <authorList>
            <person name="Fritz-Laylin L.K."/>
            <person name="Prochnik S.E."/>
            <person name="Ginger M.L."/>
            <person name="Dacks J.B."/>
            <person name="Carpenter M.L."/>
            <person name="Field M.C."/>
            <person name="Kuo A."/>
            <person name="Paredez A."/>
            <person name="Chapman J."/>
            <person name="Pham J."/>
            <person name="Shu S."/>
            <person name="Neupane R."/>
            <person name="Cipriano M."/>
            <person name="Mancuso J."/>
            <person name="Tu H."/>
            <person name="Salamov A."/>
            <person name="Lindquist E."/>
            <person name="Shapiro H."/>
            <person name="Lucas S."/>
            <person name="Grigoriev I.V."/>
            <person name="Cande W.Z."/>
            <person name="Fulton C."/>
            <person name="Rokhsar D.S."/>
            <person name="Dawson S.C."/>
        </authorList>
    </citation>
    <scope>NUCLEOTIDE SEQUENCE [LARGE SCALE GENOMIC DNA]</scope>
    <source>
        <strain evidence="2 3">NEG-M</strain>
    </source>
</reference>
<accession>D2VRS0</accession>
<dbReference type="OrthoDB" id="10397758at2759"/>
<evidence type="ECO:0000256" key="1">
    <source>
        <dbReference type="SAM" id="MobiDB-lite"/>
    </source>
</evidence>
<dbReference type="EMBL" id="GG738892">
    <property type="protein sequence ID" value="EFC40439.1"/>
    <property type="molecule type" value="Genomic_DNA"/>
</dbReference>
<proteinExistence type="predicted"/>
<dbReference type="GeneID" id="8854403"/>
<feature type="compositionally biased region" description="Acidic residues" evidence="1">
    <location>
        <begin position="392"/>
        <end position="413"/>
    </location>
</feature>
<feature type="compositionally biased region" description="Basic residues" evidence="1">
    <location>
        <begin position="535"/>
        <end position="546"/>
    </location>
</feature>
<protein>
    <submittedName>
        <fullName evidence="2">Predicted protein</fullName>
    </submittedName>
</protein>
<feature type="region of interest" description="Disordered" evidence="1">
    <location>
        <begin position="351"/>
        <end position="442"/>
    </location>
</feature>
<sequence>MSTTESSSTPSTTAKPTTDQVFKQFLQQSKTKKEEQASAANQSSSNRFGGRTLSSLIVENSLPKSALGSDDVKPTTFTEEELDRDDTFTRVQKKYHLRNVYRLMNMWSKCSSLPQEPIPNHPFVTNQKSLDVLKLACNVSGMLDRNESLNLANRCLPSTVTINAICGLNAQNVLTKEEALDMITQCSDCLEGNDRNTQAMKQVYLETTEMIQEPTSLNAFLPKVSSILSFVSDVDGMTEGPQAEKRELFAVNTHHDSNKKIISKLKFAQANFFKPEFNEMSKCLEENENNVNKCKFETMNYTTQTRAVACSREISQCLDNFSSIAAKLHDYQKRHTKSGAAIGFGSTFNREEEEEDIFGDEEEKKPTTVKQKKQQKKSKIPEPVVTTPPPTVDEDANDEGDDGVFGADNEDYNDSYNSSSVINSSRNRERKNTSTSSSSIIGGLFSSSNILKASQKQKEYEETIEFVGNSDSAAFETTPKESKNEIPTKDDMDNIERTTMERFTKCMSLYQPTISCLRRVDKALQNSLSRAQRANGKKKKKAKKPKSPSEQMYHFADEDE</sequence>
<keyword evidence="3" id="KW-1185">Reference proteome</keyword>
<dbReference type="OMA" id="MERFTKC"/>
<dbReference type="InParanoid" id="D2VRS0"/>
<feature type="compositionally biased region" description="Basic and acidic residues" evidence="1">
    <location>
        <begin position="478"/>
        <end position="495"/>
    </location>
</feature>
<feature type="region of interest" description="Disordered" evidence="1">
    <location>
        <begin position="471"/>
        <end position="495"/>
    </location>
</feature>
<dbReference type="VEuPathDB" id="AmoebaDB:NAEGRDRAFT_51741"/>
<dbReference type="AlphaFoldDB" id="D2VRS0"/>
<feature type="compositionally biased region" description="Low complexity" evidence="1">
    <location>
        <begin position="1"/>
        <end position="18"/>
    </location>
</feature>
<feature type="compositionally biased region" description="Low complexity" evidence="1">
    <location>
        <begin position="37"/>
        <end position="46"/>
    </location>
</feature>
<evidence type="ECO:0000313" key="3">
    <source>
        <dbReference type="Proteomes" id="UP000006671"/>
    </source>
</evidence>
<organism evidence="3">
    <name type="scientific">Naegleria gruberi</name>
    <name type="common">Amoeba</name>
    <dbReference type="NCBI Taxonomy" id="5762"/>
    <lineage>
        <taxon>Eukaryota</taxon>
        <taxon>Discoba</taxon>
        <taxon>Heterolobosea</taxon>
        <taxon>Tetramitia</taxon>
        <taxon>Eutetramitia</taxon>
        <taxon>Vahlkampfiidae</taxon>
        <taxon>Naegleria</taxon>
    </lineage>
</organism>
<feature type="region of interest" description="Disordered" evidence="1">
    <location>
        <begin position="527"/>
        <end position="560"/>
    </location>
</feature>
<evidence type="ECO:0000313" key="2">
    <source>
        <dbReference type="EMBL" id="EFC40439.1"/>
    </source>
</evidence>
<feature type="region of interest" description="Disordered" evidence="1">
    <location>
        <begin position="1"/>
        <end position="49"/>
    </location>
</feature>
<feature type="compositionally biased region" description="Low complexity" evidence="1">
    <location>
        <begin position="414"/>
        <end position="425"/>
    </location>
</feature>
<dbReference type="KEGG" id="ngr:NAEGRDRAFT_51741"/>
<feature type="compositionally biased region" description="Low complexity" evidence="1">
    <location>
        <begin position="433"/>
        <end position="442"/>
    </location>
</feature>
<feature type="compositionally biased region" description="Acidic residues" evidence="1">
    <location>
        <begin position="351"/>
        <end position="361"/>
    </location>
</feature>
<gene>
    <name evidence="2" type="ORF">NAEGRDRAFT_51741</name>
</gene>
<dbReference type="Proteomes" id="UP000006671">
    <property type="component" value="Unassembled WGS sequence"/>
</dbReference>
<name>D2VRS0_NAEGR</name>
<feature type="compositionally biased region" description="Polar residues" evidence="1">
    <location>
        <begin position="19"/>
        <end position="29"/>
    </location>
</feature>